<dbReference type="GO" id="GO:0016757">
    <property type="term" value="F:glycosyltransferase activity"/>
    <property type="evidence" value="ECO:0007669"/>
    <property type="project" value="InterPro"/>
</dbReference>
<dbReference type="PANTHER" id="PTHR45947">
    <property type="entry name" value="SULFOQUINOVOSYL TRANSFERASE SQD2"/>
    <property type="match status" value="1"/>
</dbReference>
<sequence length="383" mass="42572">MVHLLHVAETLKGGIASYLEETIPAQVREHGQFSVTLLVPDSQLSYLHLEEQVRIISFRDDCSRPRRILRIQSVLNRLLANSRVDLIHAHSSYAGAAVRLLLRGKGPKVVYCPHGWAFDRFRASMASRALGTAERILSRWSDQIICISEHEARLARRHRIPARRLKVVRSGIAPIPHTALRYRPEVDTSYPWPEGSLRLLFVGRMDRQKGIDLLLLAMRRMGPSVHLCIVGDVVLGGTELPPVSTNVTLVGWKPRVEVAAYMEAADALVMPSRWEGFGLTAVEAMRVGLPVLAASVGGLREIVTDGESGLLFAPDSVDDIVRALDALSPDIVERMGRAARLRFVEHFSSERMNRQLSAVYRGLLGEAEATSDEEYLRLEASGD</sequence>
<keyword evidence="3" id="KW-1185">Reference proteome</keyword>
<dbReference type="InterPro" id="IPR050194">
    <property type="entry name" value="Glycosyltransferase_grp1"/>
</dbReference>
<feature type="domain" description="Glycosyltransferase subfamily 4-like N-terminal" evidence="2">
    <location>
        <begin position="13"/>
        <end position="172"/>
    </location>
</feature>
<dbReference type="Gene3D" id="3.40.50.2000">
    <property type="entry name" value="Glycogen Phosphorylase B"/>
    <property type="match status" value="2"/>
</dbReference>
<dbReference type="InterPro" id="IPR001296">
    <property type="entry name" value="Glyco_trans_1"/>
</dbReference>
<reference evidence="4" key="1">
    <citation type="submission" date="2025-08" db="UniProtKB">
        <authorList>
            <consortium name="RefSeq"/>
        </authorList>
    </citation>
    <scope>IDENTIFICATION</scope>
</reference>
<accession>A0A8B6XA31</accession>
<dbReference type="RefSeq" id="WP_084545054.1">
    <property type="nucleotide sequence ID" value="NZ_AXWS01000013.1"/>
</dbReference>
<evidence type="ECO:0000313" key="4">
    <source>
        <dbReference type="RefSeq" id="WP_084545054.1"/>
    </source>
</evidence>
<protein>
    <submittedName>
        <fullName evidence="4">Glycosyltransferase</fullName>
        <ecNumber evidence="4">2.4.-.-</ecNumber>
    </submittedName>
</protein>
<organism evidence="3 4">
    <name type="scientific">Derxia gummosa DSM 723</name>
    <dbReference type="NCBI Taxonomy" id="1121388"/>
    <lineage>
        <taxon>Bacteria</taxon>
        <taxon>Pseudomonadati</taxon>
        <taxon>Pseudomonadota</taxon>
        <taxon>Betaproteobacteria</taxon>
        <taxon>Burkholderiales</taxon>
        <taxon>Alcaligenaceae</taxon>
        <taxon>Derxia</taxon>
    </lineage>
</organism>
<dbReference type="SUPFAM" id="SSF53756">
    <property type="entry name" value="UDP-Glycosyltransferase/glycogen phosphorylase"/>
    <property type="match status" value="1"/>
</dbReference>
<dbReference type="InterPro" id="IPR028098">
    <property type="entry name" value="Glyco_trans_4-like_N"/>
</dbReference>
<dbReference type="OrthoDB" id="9775208at2"/>
<feature type="domain" description="Glycosyl transferase family 1" evidence="1">
    <location>
        <begin position="188"/>
        <end position="340"/>
    </location>
</feature>
<dbReference type="EC" id="2.4.-.-" evidence="4"/>
<evidence type="ECO:0000259" key="1">
    <source>
        <dbReference type="Pfam" id="PF00534"/>
    </source>
</evidence>
<proteinExistence type="predicted"/>
<dbReference type="PANTHER" id="PTHR45947:SF13">
    <property type="entry name" value="TRANSFERASE"/>
    <property type="match status" value="1"/>
</dbReference>
<dbReference type="Proteomes" id="UP000675920">
    <property type="component" value="Unplaced"/>
</dbReference>
<dbReference type="AlphaFoldDB" id="A0A8B6XA31"/>
<name>A0A8B6XA31_9BURK</name>
<dbReference type="Pfam" id="PF13439">
    <property type="entry name" value="Glyco_transf_4"/>
    <property type="match status" value="1"/>
</dbReference>
<evidence type="ECO:0000259" key="2">
    <source>
        <dbReference type="Pfam" id="PF13439"/>
    </source>
</evidence>
<dbReference type="Pfam" id="PF00534">
    <property type="entry name" value="Glycos_transf_1"/>
    <property type="match status" value="1"/>
</dbReference>
<evidence type="ECO:0000313" key="3">
    <source>
        <dbReference type="Proteomes" id="UP000675920"/>
    </source>
</evidence>